<dbReference type="SUPFAM" id="SSF53756">
    <property type="entry name" value="UDP-Glycosyltransferase/glycogen phosphorylase"/>
    <property type="match status" value="1"/>
</dbReference>
<reference evidence="1" key="1">
    <citation type="journal article" date="2022" name="Arch. Microbiol.">
        <title>Bacteroides muris sp. nov. isolated from the cecum of wild-derived house mice.</title>
        <authorList>
            <person name="Fokt H."/>
            <person name="Unni R."/>
            <person name="Repnik U."/>
            <person name="Schmitz R.A."/>
            <person name="Bramkamp M."/>
            <person name="Baines J.F."/>
            <person name="Unterweger D."/>
        </authorList>
    </citation>
    <scope>NUCLEOTIDE SEQUENCE</scope>
    <source>
        <strain evidence="1">KH569_7</strain>
    </source>
</reference>
<accession>A0A9X2SX33</accession>
<name>A0A9X2SX33_9BACE</name>
<gene>
    <name evidence="1" type="ORF">M1B78_17575</name>
</gene>
<dbReference type="Gene3D" id="3.40.50.2000">
    <property type="entry name" value="Glycogen Phosphorylase B"/>
    <property type="match status" value="1"/>
</dbReference>
<comment type="caution">
    <text evidence="1">The sequence shown here is derived from an EMBL/GenBank/DDBJ whole genome shotgun (WGS) entry which is preliminary data.</text>
</comment>
<dbReference type="RefSeq" id="WP_257941402.1">
    <property type="nucleotide sequence ID" value="NZ_JAMZEE010000068.1"/>
</dbReference>
<reference evidence="1" key="2">
    <citation type="submission" date="2022-04" db="EMBL/GenBank/DDBJ databases">
        <authorList>
            <person name="Fokt H."/>
            <person name="Baines J."/>
        </authorList>
    </citation>
    <scope>NUCLEOTIDE SEQUENCE</scope>
    <source>
        <strain evidence="1">KH569_7</strain>
    </source>
</reference>
<protein>
    <submittedName>
        <fullName evidence="1">Glycosyltransferase</fullName>
    </submittedName>
</protein>
<organism evidence="1 2">
    <name type="scientific">Bacteroides muris</name>
    <name type="common">ex Fokt et al. 2023</name>
    <dbReference type="NCBI Taxonomy" id="2937417"/>
    <lineage>
        <taxon>Bacteria</taxon>
        <taxon>Pseudomonadati</taxon>
        <taxon>Bacteroidota</taxon>
        <taxon>Bacteroidia</taxon>
        <taxon>Bacteroidales</taxon>
        <taxon>Bacteroidaceae</taxon>
        <taxon>Bacteroides</taxon>
    </lineage>
</organism>
<dbReference type="AlphaFoldDB" id="A0A9X2SX33"/>
<dbReference type="EMBL" id="JAMZEE010000068">
    <property type="protein sequence ID" value="MCR6509909.1"/>
    <property type="molecule type" value="Genomic_DNA"/>
</dbReference>
<evidence type="ECO:0000313" key="2">
    <source>
        <dbReference type="Proteomes" id="UP001143810"/>
    </source>
</evidence>
<dbReference type="Proteomes" id="UP001143810">
    <property type="component" value="Unassembled WGS sequence"/>
</dbReference>
<proteinExistence type="predicted"/>
<evidence type="ECO:0000313" key="1">
    <source>
        <dbReference type="EMBL" id="MCR6509909.1"/>
    </source>
</evidence>
<sequence length="325" mass="37647">MKKILYVGYRDNSHSSAGGYDSIIGNPETDCLMGENVPFGFIPVSKRGKILNVIFLGIISRFKRLRYTVVHYFYGDTLVVPFLRLNKHKTVATLHLNIEEERRCKSSFIKALRSLDGIVVLSTNQKRILKEKYNLDSVFIPHGFNRPKFKKVESGLNKSKINVCVLGQNYRDYDTMETIIKFCLEHRNDICFHMIGQPQRIKEQFYNYCNVVVYPRIPDDKYFSVVNDCDYSFLPLTFATANNALLEAGFLGTASILPQIPGVEDYGAPSPLNLYYSNMAEAKKLFVSLKKRNKSLDLIRFCEENFLWDNVYYKLNDYYKTLMDK</sequence>